<keyword evidence="2" id="KW-0732">Signal</keyword>
<dbReference type="EMBL" id="CP034206">
    <property type="protein sequence ID" value="QBZ59660.1"/>
    <property type="molecule type" value="Genomic_DNA"/>
</dbReference>
<sequence length="359" mass="40818">MSGKSPKYCLALLGLALSSFSDAKPNPDHRAATGAGPARCDRHQPGLPSPERFTRSGMSRRFLHSSAGFLFIRPIRIRPRSIPVRRLLSLQSTSDPRRPLKDRQQESARRNKAVCCGAEQSLLSKYFQFTSNIHTMSSQPVPEAAAAAPEVSQSRASGAEASCAAASEKTAVAPSAPEPEPKLPPLSAAEYREYNRLADSMEYFHNHFKQTWNMMYTAAGNNRRPANMTLRQFIDTGLAFVRQLTMHHNIEEQLLYPQLAVRMDDFRNQDGKKGGSKPSRKQSELLLQHRLIHEGMDRFEDYLTECRRGQLDFEMATLKTKMDDWNDVLWLHLDAEVETLKAENMRKYWTLPEMRRLQI</sequence>
<evidence type="ECO:0000313" key="4">
    <source>
        <dbReference type="EMBL" id="QBZ59660.1"/>
    </source>
</evidence>
<feature type="region of interest" description="Disordered" evidence="1">
    <location>
        <begin position="158"/>
        <end position="187"/>
    </location>
</feature>
<dbReference type="CDD" id="cd12108">
    <property type="entry name" value="Hr-like"/>
    <property type="match status" value="1"/>
</dbReference>
<dbReference type="InterPro" id="IPR053206">
    <property type="entry name" value="Dimeric_xanthone_biosynth"/>
</dbReference>
<dbReference type="Gene3D" id="1.20.120.520">
    <property type="entry name" value="nmb1532 protein domain like"/>
    <property type="match status" value="1"/>
</dbReference>
<reference evidence="4 5" key="1">
    <citation type="journal article" date="2019" name="Mol. Biol. Evol.">
        <title>Blast fungal genomes show frequent chromosomal changes, gene gains and losses, and effector gene turnover.</title>
        <authorList>
            <person name="Gomez Luciano L.B."/>
            <person name="Jason Tsai I."/>
            <person name="Chuma I."/>
            <person name="Tosa Y."/>
            <person name="Chen Y.H."/>
            <person name="Li J.Y."/>
            <person name="Li M.Y."/>
            <person name="Jade Lu M.Y."/>
            <person name="Nakayashiki H."/>
            <person name="Li W.H."/>
        </authorList>
    </citation>
    <scope>NUCLEOTIDE SEQUENCE [LARGE SCALE GENOMIC DNA]</scope>
    <source>
        <strain evidence="4">MZ5-1-6</strain>
    </source>
</reference>
<evidence type="ECO:0000259" key="3">
    <source>
        <dbReference type="Pfam" id="PF01814"/>
    </source>
</evidence>
<dbReference type="PANTHER" id="PTHR38048">
    <property type="entry name" value="EXPRESSED PROTEIN"/>
    <property type="match status" value="1"/>
</dbReference>
<feature type="domain" description="Hemerythrin-like" evidence="3">
    <location>
        <begin position="199"/>
        <end position="340"/>
    </location>
</feature>
<feature type="region of interest" description="Disordered" evidence="1">
    <location>
        <begin position="25"/>
        <end position="58"/>
    </location>
</feature>
<feature type="chain" id="PRO_5020646794" description="Hemerythrin-like domain-containing protein" evidence="2">
    <location>
        <begin position="24"/>
        <end position="359"/>
    </location>
</feature>
<organism evidence="4 5">
    <name type="scientific">Pyricularia oryzae</name>
    <name type="common">Rice blast fungus</name>
    <name type="synonym">Magnaporthe oryzae</name>
    <dbReference type="NCBI Taxonomy" id="318829"/>
    <lineage>
        <taxon>Eukaryota</taxon>
        <taxon>Fungi</taxon>
        <taxon>Dikarya</taxon>
        <taxon>Ascomycota</taxon>
        <taxon>Pezizomycotina</taxon>
        <taxon>Sordariomycetes</taxon>
        <taxon>Sordariomycetidae</taxon>
        <taxon>Magnaporthales</taxon>
        <taxon>Pyriculariaceae</taxon>
        <taxon>Pyricularia</taxon>
    </lineage>
</organism>
<dbReference type="InterPro" id="IPR012312">
    <property type="entry name" value="Hemerythrin-like"/>
</dbReference>
<dbReference type="Pfam" id="PF01814">
    <property type="entry name" value="Hemerythrin"/>
    <property type="match status" value="1"/>
</dbReference>
<gene>
    <name evidence="4" type="ORF">PoMZ_04623</name>
</gene>
<feature type="region of interest" description="Disordered" evidence="1">
    <location>
        <begin position="88"/>
        <end position="112"/>
    </location>
</feature>
<name>A0A4P7NDU1_PYROR</name>
<accession>A0A4P7NDU1</accession>
<evidence type="ECO:0000256" key="2">
    <source>
        <dbReference type="SAM" id="SignalP"/>
    </source>
</evidence>
<evidence type="ECO:0000313" key="5">
    <source>
        <dbReference type="Proteomes" id="UP000294847"/>
    </source>
</evidence>
<protein>
    <recommendedName>
        <fullName evidence="3">Hemerythrin-like domain-containing protein</fullName>
    </recommendedName>
</protein>
<evidence type="ECO:0000256" key="1">
    <source>
        <dbReference type="SAM" id="MobiDB-lite"/>
    </source>
</evidence>
<dbReference type="PANTHER" id="PTHR38048:SF1">
    <property type="entry name" value="HEMERYTHRIN-LIKE DOMAIN-CONTAINING PROTEIN"/>
    <property type="match status" value="1"/>
</dbReference>
<feature type="signal peptide" evidence="2">
    <location>
        <begin position="1"/>
        <end position="23"/>
    </location>
</feature>
<dbReference type="Proteomes" id="UP000294847">
    <property type="component" value="Chromosome 3"/>
</dbReference>
<feature type="compositionally biased region" description="Low complexity" evidence="1">
    <location>
        <begin position="158"/>
        <end position="175"/>
    </location>
</feature>
<proteinExistence type="predicted"/>
<dbReference type="AlphaFoldDB" id="A0A4P7NDU1"/>
<feature type="compositionally biased region" description="Basic and acidic residues" evidence="1">
    <location>
        <begin position="95"/>
        <end position="109"/>
    </location>
</feature>